<evidence type="ECO:0000313" key="2">
    <source>
        <dbReference type="Proteomes" id="UP001334084"/>
    </source>
</evidence>
<sequence length="311" mass="37182">MAFLYKGSIIEFKDDLEYDYVNINGKRVDNTHYYIPLEYKEIKTWDNYTKFVPSEDNLLFIDYIKKVKCDDQIGILKYREFEGPFYKEEIVLQETCKLEYPFLFSQYSDGVSVYLKLTNVKIEYNLTSDGFLRKYEDNLYKLTDSTTFLIDGENGRIHFSYTTKSTCKYKFNITQSQVIIFPDLLIDKYMTLEDKKKNEVVEMYNEMINSKELILYRTSEKGLESKYQEKSAYKIHDTIIYNIKNKKQKVDLEKIDLKEDRHLLRENDTETCKNISEKIELGEDLQLVRENDTVTYKNMKLLINFLDLPKN</sequence>
<dbReference type="Proteomes" id="UP001334084">
    <property type="component" value="Chromosome 5"/>
</dbReference>
<keyword evidence="2" id="KW-1185">Reference proteome</keyword>
<reference evidence="1" key="1">
    <citation type="journal article" date="2024" name="BMC Genomics">
        <title>Functional annotation of a divergent genome using sequence and structure-based similarity.</title>
        <authorList>
            <person name="Svedberg D."/>
            <person name="Winiger R.R."/>
            <person name="Berg A."/>
            <person name="Sharma H."/>
            <person name="Tellgren-Roth C."/>
            <person name="Debrunner-Vossbrinck B.A."/>
            <person name="Vossbrinck C.R."/>
            <person name="Barandun J."/>
        </authorList>
    </citation>
    <scope>NUCLEOTIDE SEQUENCE</scope>
    <source>
        <strain evidence="1">Illinois isolate</strain>
    </source>
</reference>
<dbReference type="RefSeq" id="XP_065329678.1">
    <property type="nucleotide sequence ID" value="XM_065473606.1"/>
</dbReference>
<evidence type="ECO:0000313" key="1">
    <source>
        <dbReference type="EMBL" id="WUR03533.1"/>
    </source>
</evidence>
<proteinExistence type="predicted"/>
<dbReference type="KEGG" id="vnx:VNE69_05124"/>
<gene>
    <name evidence="1" type="ORF">VNE69_05124</name>
</gene>
<name>A0AAX4JCB9_9MICR</name>
<protein>
    <submittedName>
        <fullName evidence="1">Uncharacterized protein</fullName>
    </submittedName>
</protein>
<accession>A0AAX4JCB9</accession>
<organism evidence="1 2">
    <name type="scientific">Vairimorpha necatrix</name>
    <dbReference type="NCBI Taxonomy" id="6039"/>
    <lineage>
        <taxon>Eukaryota</taxon>
        <taxon>Fungi</taxon>
        <taxon>Fungi incertae sedis</taxon>
        <taxon>Microsporidia</taxon>
        <taxon>Nosematidae</taxon>
        <taxon>Vairimorpha</taxon>
    </lineage>
</organism>
<dbReference type="GeneID" id="90541348"/>
<dbReference type="EMBL" id="CP142730">
    <property type="protein sequence ID" value="WUR03533.1"/>
    <property type="molecule type" value="Genomic_DNA"/>
</dbReference>
<dbReference type="AlphaFoldDB" id="A0AAX4JCB9"/>